<evidence type="ECO:0000313" key="1">
    <source>
        <dbReference type="EMBL" id="GAG78123.1"/>
    </source>
</evidence>
<dbReference type="EMBL" id="BART01013528">
    <property type="protein sequence ID" value="GAG78123.1"/>
    <property type="molecule type" value="Genomic_DNA"/>
</dbReference>
<organism evidence="1">
    <name type="scientific">marine sediment metagenome</name>
    <dbReference type="NCBI Taxonomy" id="412755"/>
    <lineage>
        <taxon>unclassified sequences</taxon>
        <taxon>metagenomes</taxon>
        <taxon>ecological metagenomes</taxon>
    </lineage>
</organism>
<accession>X1B1I8</accession>
<dbReference type="AlphaFoldDB" id="X1B1I8"/>
<sequence length="122" mass="13507">RIGPQFTIEKFGPVNKVTFVQITVSGIETSIQGTSTILFQTQLITYTGASHLFVPAEPLTITMITEYTTAWSRYFNNTLIEAGLAPGADFTLSIVDTTMTLSIRNVQFFDLGYALIKTDIEM</sequence>
<reference evidence="1" key="1">
    <citation type="journal article" date="2014" name="Front. Microbiol.">
        <title>High frequency of phylogenetically diverse reductive dehalogenase-homologous genes in deep subseafloor sedimentary metagenomes.</title>
        <authorList>
            <person name="Kawai M."/>
            <person name="Futagami T."/>
            <person name="Toyoda A."/>
            <person name="Takaki Y."/>
            <person name="Nishi S."/>
            <person name="Hori S."/>
            <person name="Arai W."/>
            <person name="Tsubouchi T."/>
            <person name="Morono Y."/>
            <person name="Uchiyama I."/>
            <person name="Ito T."/>
            <person name="Fujiyama A."/>
            <person name="Inagaki F."/>
            <person name="Takami H."/>
        </authorList>
    </citation>
    <scope>NUCLEOTIDE SEQUENCE</scope>
    <source>
        <strain evidence="1">Expedition CK06-06</strain>
    </source>
</reference>
<gene>
    <name evidence="1" type="ORF">S01H4_27609</name>
</gene>
<protein>
    <submittedName>
        <fullName evidence="1">Uncharacterized protein</fullName>
    </submittedName>
</protein>
<name>X1B1I8_9ZZZZ</name>
<feature type="non-terminal residue" evidence="1">
    <location>
        <position position="1"/>
    </location>
</feature>
<proteinExistence type="predicted"/>
<comment type="caution">
    <text evidence="1">The sequence shown here is derived from an EMBL/GenBank/DDBJ whole genome shotgun (WGS) entry which is preliminary data.</text>
</comment>